<evidence type="ECO:0000313" key="47">
    <source>
        <dbReference type="Proteomes" id="UP000033878"/>
    </source>
</evidence>
<dbReference type="EMBL" id="JJQE01000147">
    <property type="protein sequence ID" value="KKH25355.1"/>
    <property type="molecule type" value="Genomic_DNA"/>
</dbReference>
<evidence type="ECO:0000313" key="63">
    <source>
        <dbReference type="Proteomes" id="UP000034387"/>
    </source>
</evidence>
<evidence type="ECO:0000313" key="48">
    <source>
        <dbReference type="Proteomes" id="UP000033885"/>
    </source>
</evidence>
<evidence type="ECO:0000313" key="19">
    <source>
        <dbReference type="EMBL" id="KKG90540.1"/>
    </source>
</evidence>
<evidence type="ECO:0000313" key="12">
    <source>
        <dbReference type="EMBL" id="KKG57031.1"/>
    </source>
</evidence>
<dbReference type="RefSeq" id="WP_015412665.1">
    <property type="nucleotide sequence ID" value="NZ_JBLVWA010000166.1"/>
</dbReference>
<evidence type="ECO:0000313" key="58">
    <source>
        <dbReference type="Proteomes" id="UP000034195"/>
    </source>
</evidence>
<evidence type="ECO:0000313" key="28">
    <source>
        <dbReference type="EMBL" id="KKH35960.1"/>
    </source>
</evidence>
<dbReference type="Proteomes" id="UP000033814">
    <property type="component" value="Unassembled WGS sequence"/>
</dbReference>
<dbReference type="EMBL" id="JJQU01000233">
    <property type="protein sequence ID" value="KKH80494.1"/>
    <property type="molecule type" value="Genomic_DNA"/>
</dbReference>
<dbReference type="EMBL" id="JJPI01000027">
    <property type="protein sequence ID" value="KKG57031.1"/>
    <property type="molecule type" value="Genomic_DNA"/>
</dbReference>
<dbReference type="Proteomes" id="UP000034668">
    <property type="component" value="Unassembled WGS sequence"/>
</dbReference>
<dbReference type="Proteomes" id="UP000034577">
    <property type="component" value="Unassembled WGS sequence"/>
</dbReference>
<evidence type="ECO:0000313" key="20">
    <source>
        <dbReference type="EMBL" id="KKG94956.1"/>
    </source>
</evidence>
<dbReference type="EMBL" id="JJOT01000028">
    <property type="protein sequence ID" value="KKG04775.1"/>
    <property type="molecule type" value="Genomic_DNA"/>
</dbReference>
<dbReference type="Proteomes" id="UP000034872">
    <property type="component" value="Unassembled WGS sequence"/>
</dbReference>
<proteinExistence type="predicted"/>
<evidence type="ECO:0000313" key="82">
    <source>
        <dbReference type="Proteomes" id="UP000034937"/>
    </source>
</evidence>
<evidence type="ECO:0000313" key="13">
    <source>
        <dbReference type="EMBL" id="KKG60429.1"/>
    </source>
</evidence>
<dbReference type="EMBL" id="JJQX01000081">
    <property type="protein sequence ID" value="KKH96369.1"/>
    <property type="molecule type" value="Genomic_DNA"/>
</dbReference>
<dbReference type="Proteomes" id="UP000034468">
    <property type="component" value="Unassembled WGS sequence"/>
</dbReference>
<dbReference type="GeneID" id="14656017"/>
<dbReference type="EMBL" id="JJOS01000070">
    <property type="protein sequence ID" value="KKG02138.1"/>
    <property type="molecule type" value="Genomic_DNA"/>
</dbReference>
<evidence type="ECO:0000313" key="46">
    <source>
        <dbReference type="Proteomes" id="UP000033864"/>
    </source>
</evidence>
<dbReference type="Proteomes" id="UP000034409">
    <property type="component" value="Unassembled WGS sequence"/>
</dbReference>
<evidence type="ECO:0000313" key="57">
    <source>
        <dbReference type="Proteomes" id="UP000034188"/>
    </source>
</evidence>
<dbReference type="EMBL" id="JJQR01000115">
    <property type="protein sequence ID" value="KKH73351.1"/>
    <property type="molecule type" value="Genomic_DNA"/>
</dbReference>
<evidence type="ECO:0000313" key="66">
    <source>
        <dbReference type="Proteomes" id="UP000034547"/>
    </source>
</evidence>
<dbReference type="EMBL" id="JJPB01000071">
    <property type="protein sequence ID" value="KKG31993.1"/>
    <property type="molecule type" value="Genomic_DNA"/>
</dbReference>
<evidence type="ECO:0000313" key="18">
    <source>
        <dbReference type="EMBL" id="KKG85503.1"/>
    </source>
</evidence>
<dbReference type="Proteomes" id="UP000034692">
    <property type="component" value="Unassembled WGS sequence"/>
</dbReference>
<dbReference type="Proteomes" id="UP000034279">
    <property type="component" value="Unassembled WGS sequence"/>
</dbReference>
<dbReference type="EMBL" id="JJPY01000031">
    <property type="protein sequence ID" value="KKH10915.1"/>
    <property type="molecule type" value="Genomic_DNA"/>
</dbReference>
<dbReference type="Proteomes" id="UP000034944">
    <property type="component" value="Unassembled WGS sequence"/>
</dbReference>
<dbReference type="Proteomes" id="UP000034021">
    <property type="component" value="Unassembled WGS sequence"/>
</dbReference>
<evidence type="ECO:0000313" key="64">
    <source>
        <dbReference type="Proteomes" id="UP000034409"/>
    </source>
</evidence>
<dbReference type="Proteomes" id="UP000033835">
    <property type="component" value="Unassembled WGS sequence"/>
</dbReference>
<evidence type="ECO:0000313" key="39">
    <source>
        <dbReference type="EMBL" id="KKH91210.1"/>
    </source>
</evidence>
<keyword evidence="1" id="KW-1133">Transmembrane helix</keyword>
<dbReference type="Proteomes" id="UP000034925">
    <property type="component" value="Unassembled WGS sequence"/>
</dbReference>
<dbReference type="EMBL" id="JJRA01000090">
    <property type="protein sequence ID" value="KKI03165.1"/>
    <property type="molecule type" value="Genomic_DNA"/>
</dbReference>
<evidence type="ECO:0000313" key="38">
    <source>
        <dbReference type="EMBL" id="KKH82002.1"/>
    </source>
</evidence>
<dbReference type="EMBL" id="JJQO01000228">
    <property type="protein sequence ID" value="KKH62493.1"/>
    <property type="molecule type" value="Genomic_DNA"/>
</dbReference>
<evidence type="ECO:0000313" key="70">
    <source>
        <dbReference type="Proteomes" id="UP000034597"/>
    </source>
</evidence>
<dbReference type="PATRIC" id="fig|2209.39.peg.2691"/>
<evidence type="ECO:0000313" key="80">
    <source>
        <dbReference type="Proteomes" id="UP000034921"/>
    </source>
</evidence>
<dbReference type="Proteomes" id="UP000034566">
    <property type="component" value="Unassembled WGS sequence"/>
</dbReference>
<evidence type="ECO:0000313" key="43">
    <source>
        <dbReference type="EMBL" id="KKI05751.1"/>
    </source>
</evidence>
<dbReference type="Proteomes" id="UP000034253">
    <property type="component" value="Unassembled WGS sequence"/>
</dbReference>
<evidence type="ECO:0000313" key="22">
    <source>
        <dbReference type="EMBL" id="KKG96377.1"/>
    </source>
</evidence>
<evidence type="ECO:0000313" key="51">
    <source>
        <dbReference type="Proteomes" id="UP000034040"/>
    </source>
</evidence>
<dbReference type="EMBL" id="JJPQ01000173">
    <property type="protein sequence ID" value="KKG77777.1"/>
    <property type="molecule type" value="Genomic_DNA"/>
</dbReference>
<evidence type="ECO:0000313" key="41">
    <source>
        <dbReference type="EMBL" id="KKH98095.1"/>
    </source>
</evidence>
<evidence type="ECO:0000313" key="6">
    <source>
        <dbReference type="EMBL" id="KKG31993.1"/>
    </source>
</evidence>
<dbReference type="EMBL" id="JJPT01000015">
    <property type="protein sequence ID" value="KKG94956.1"/>
    <property type="molecule type" value="Genomic_DNA"/>
</dbReference>
<dbReference type="EMBL" id="JJQS01000135">
    <property type="protein sequence ID" value="KKH71383.1"/>
    <property type="molecule type" value="Genomic_DNA"/>
</dbReference>
<evidence type="ECO:0000313" key="65">
    <source>
        <dbReference type="Proteomes" id="UP000034468"/>
    </source>
</evidence>
<dbReference type="Proteomes" id="UP000034040">
    <property type="component" value="Unassembled WGS sequence"/>
</dbReference>
<evidence type="ECO:0000313" key="25">
    <source>
        <dbReference type="EMBL" id="KKH07587.1"/>
    </source>
</evidence>
<dbReference type="Proteomes" id="UP000033864">
    <property type="component" value="Unassembled WGS sequence"/>
</dbReference>
<evidence type="ECO:0000313" key="71">
    <source>
        <dbReference type="Proteomes" id="UP000034657"/>
    </source>
</evidence>
<evidence type="ECO:0000313" key="33">
    <source>
        <dbReference type="EMBL" id="KKH65172.1"/>
    </source>
</evidence>
<evidence type="ECO:0000313" key="26">
    <source>
        <dbReference type="EMBL" id="KKH10915.1"/>
    </source>
</evidence>
<evidence type="ECO:0000313" key="35">
    <source>
        <dbReference type="EMBL" id="KKH73351.1"/>
    </source>
</evidence>
<dbReference type="EMBL" id="JJOU01000223">
    <property type="protein sequence ID" value="KKG07654.1"/>
    <property type="molecule type" value="Genomic_DNA"/>
</dbReference>
<dbReference type="EMBL" id="JJOR01000097">
    <property type="protein sequence ID" value="KKG03344.1"/>
    <property type="molecule type" value="Genomic_DNA"/>
</dbReference>
<dbReference type="EMBL" id="JJQW01000009">
    <property type="protein sequence ID" value="KKH91210.1"/>
    <property type="molecule type" value="Genomic_DNA"/>
</dbReference>
<evidence type="ECO:0000313" key="60">
    <source>
        <dbReference type="Proteomes" id="UP000034243"/>
    </source>
</evidence>
<protein>
    <submittedName>
        <fullName evidence="14">Uncharacterized protein</fullName>
    </submittedName>
</protein>
<evidence type="ECO:0000313" key="24">
    <source>
        <dbReference type="EMBL" id="KKH05160.1"/>
    </source>
</evidence>
<dbReference type="EMBL" id="JJPV01000067">
    <property type="protein sequence ID" value="KKG99526.1"/>
    <property type="molecule type" value="Genomic_DNA"/>
</dbReference>
<evidence type="ECO:0000313" key="30">
    <source>
        <dbReference type="EMBL" id="KKH49904.1"/>
    </source>
</evidence>
<gene>
    <name evidence="3" type="ORF">DU31_12620</name>
    <name evidence="12" type="ORF">DU33_05310</name>
    <name evidence="5" type="ORF">DU34_12310</name>
    <name evidence="9" type="ORF">DU35_12570</name>
    <name evidence="11" type="ORF">DU36_11780</name>
    <name evidence="10" type="ORF">DU38_11720</name>
    <name evidence="8" type="ORF">DU39_12240</name>
    <name evidence="4" type="ORF">DU40_20245</name>
    <name evidence="7" type="ORF">DU41_11950</name>
    <name evidence="24" type="ORF">DU42_10310</name>
    <name evidence="14" type="ORF">DU45_11220</name>
    <name evidence="15" type="ORF">DU46_11990</name>
    <name evidence="2" type="ORF">DU47_03005</name>
    <name evidence="6" type="ORF">DU49_11715</name>
    <name evidence="28" type="ORF">DU50_09080</name>
    <name evidence="26" type="ORF">DU51_13350</name>
    <name evidence="29" type="ORF">DU54_17505</name>
    <name evidence="17" type="ORF">DU55_03170</name>
    <name evidence="22" type="ORF">DU56_03685</name>
    <name evidence="19" type="ORF">DU57_01390</name>
    <name evidence="18" type="ORF">DU59_01665</name>
    <name evidence="27" type="ORF">DU60_12085</name>
    <name evidence="16" type="ORF">DU61_11270</name>
    <name evidence="25" type="ORF">DU62_10995</name>
    <name evidence="13" type="ORF">DU64_02620</name>
    <name evidence="21" type="ORF">DU66_19405</name>
    <name evidence="23" type="ORF">DU68_19405</name>
    <name evidence="20" type="ORF">DU69_03565</name>
    <name evidence="33" type="ORF">DU73_06790</name>
    <name evidence="32" type="ORF">DU75_11270</name>
    <name evidence="31" type="ORF">DU76_12905</name>
    <name evidence="34" type="ORF">DU77_16575</name>
    <name evidence="36" type="ORF">DU78_20210</name>
    <name evidence="40" type="ORF">DU79_08585</name>
    <name evidence="37" type="ORF">DU80_08120</name>
    <name evidence="42" type="ORF">DU81_12380</name>
    <name evidence="38" type="ORF">DU82_10515</name>
    <name evidence="43" type="ORF">DU83_17795</name>
    <name evidence="41" type="ORF">DU84_11160</name>
    <name evidence="30" type="ORF">DU85_07500</name>
    <name evidence="35" type="ORF">DU86_06080</name>
    <name evidence="39" type="ORF">DU88_19565</name>
</gene>
<evidence type="ECO:0000313" key="16">
    <source>
        <dbReference type="EMBL" id="KKG77777.1"/>
    </source>
</evidence>
<dbReference type="Proteomes" id="UP000034820">
    <property type="component" value="Unassembled WGS sequence"/>
</dbReference>
<evidence type="ECO:0000313" key="84">
    <source>
        <dbReference type="Proteomes" id="UP000034950"/>
    </source>
</evidence>
<dbReference type="Proteomes" id="UP000034921">
    <property type="component" value="Unassembled WGS sequence"/>
</dbReference>
<dbReference type="Proteomes" id="UP000034817">
    <property type="component" value="Unassembled WGS sequence"/>
</dbReference>
<dbReference type="EMBL" id="JJQJ01000089">
    <property type="protein sequence ID" value="KKH49904.1"/>
    <property type="molecule type" value="Genomic_DNA"/>
</dbReference>
<dbReference type="Proteomes" id="UP000034842">
    <property type="component" value="Unassembled WGS sequence"/>
</dbReference>
<evidence type="ECO:0000313" key="55">
    <source>
        <dbReference type="Proteomes" id="UP000034151"/>
    </source>
</evidence>
<keyword evidence="1" id="KW-0812">Transmembrane</keyword>
<dbReference type="Proteomes" id="UP000034188">
    <property type="component" value="Unassembled WGS sequence"/>
</dbReference>
<evidence type="ECO:0000313" key="27">
    <source>
        <dbReference type="EMBL" id="KKH25355.1"/>
    </source>
</evidence>
<dbReference type="EMBL" id="JJPJ01000102">
    <property type="protein sequence ID" value="KKG60429.1"/>
    <property type="molecule type" value="Genomic_DNA"/>
</dbReference>
<dbReference type="EMBL" id="JJQT01000136">
    <property type="protein sequence ID" value="KKH77739.1"/>
    <property type="molecule type" value="Genomic_DNA"/>
</dbReference>
<evidence type="ECO:0000313" key="29">
    <source>
        <dbReference type="EMBL" id="KKH36055.1"/>
    </source>
</evidence>
<dbReference type="EMBL" id="JJQM01000066">
    <property type="protein sequence ID" value="KKH55978.1"/>
    <property type="molecule type" value="Genomic_DNA"/>
</dbReference>
<evidence type="ECO:0000313" key="74">
    <source>
        <dbReference type="Proteomes" id="UP000034692"/>
    </source>
</evidence>
<dbReference type="EMBL" id="JJPK01000008">
    <property type="protein sequence ID" value="KKG65801.1"/>
    <property type="molecule type" value="Genomic_DNA"/>
</dbReference>
<evidence type="ECO:0000256" key="1">
    <source>
        <dbReference type="SAM" id="Phobius"/>
    </source>
</evidence>
<dbReference type="Proteomes" id="UP000034243">
    <property type="component" value="Unassembled WGS sequence"/>
</dbReference>
<dbReference type="EMBL" id="JJQP01000172">
    <property type="protein sequence ID" value="KKH65172.1"/>
    <property type="molecule type" value="Genomic_DNA"/>
</dbReference>
<evidence type="ECO:0000313" key="62">
    <source>
        <dbReference type="Proteomes" id="UP000034279"/>
    </source>
</evidence>
<dbReference type="Proteomes" id="UP000034937">
    <property type="component" value="Unassembled WGS sequence"/>
</dbReference>
<evidence type="ECO:0000313" key="79">
    <source>
        <dbReference type="Proteomes" id="UP000034872"/>
    </source>
</evidence>
<evidence type="ECO:0000313" key="54">
    <source>
        <dbReference type="Proteomes" id="UP000034142"/>
    </source>
</evidence>
<evidence type="ECO:0000313" key="52">
    <source>
        <dbReference type="Proteomes" id="UP000034047"/>
    </source>
</evidence>
<dbReference type="EMBL" id="JJPG01000134">
    <property type="protein sequence ID" value="KKG48491.1"/>
    <property type="molecule type" value="Genomic_DNA"/>
</dbReference>
<dbReference type="EMBL" id="JJPR01000005">
    <property type="protein sequence ID" value="KKG90540.1"/>
    <property type="molecule type" value="Genomic_DNA"/>
</dbReference>
<evidence type="ECO:0000313" key="36">
    <source>
        <dbReference type="EMBL" id="KKH77739.1"/>
    </source>
</evidence>
<evidence type="ECO:0000313" key="7">
    <source>
        <dbReference type="EMBL" id="KKG39605.1"/>
    </source>
</evidence>
<evidence type="ECO:0000313" key="49">
    <source>
        <dbReference type="Proteomes" id="UP000033889"/>
    </source>
</evidence>
<evidence type="ECO:0000313" key="9">
    <source>
        <dbReference type="EMBL" id="KKG45987.1"/>
    </source>
</evidence>
<evidence type="ECO:0000313" key="42">
    <source>
        <dbReference type="EMBL" id="KKI03165.1"/>
    </source>
</evidence>
<dbReference type="EMBL" id="JJQG01000125">
    <property type="protein sequence ID" value="KKH36055.1"/>
    <property type="molecule type" value="Genomic_DNA"/>
</dbReference>
<evidence type="ECO:0000313" key="4">
    <source>
        <dbReference type="EMBL" id="KKG04775.1"/>
    </source>
</evidence>
<organism evidence="14 67">
    <name type="scientific">Methanosarcina mazei</name>
    <name type="common">Methanosarcina frisia</name>
    <dbReference type="NCBI Taxonomy" id="2209"/>
    <lineage>
        <taxon>Archaea</taxon>
        <taxon>Methanobacteriati</taxon>
        <taxon>Methanobacteriota</taxon>
        <taxon>Stenosarchaea group</taxon>
        <taxon>Methanomicrobia</taxon>
        <taxon>Methanosarcinales</taxon>
        <taxon>Methanosarcinaceae</taxon>
        <taxon>Methanosarcina</taxon>
    </lineage>
</organism>
<evidence type="ECO:0000313" key="59">
    <source>
        <dbReference type="Proteomes" id="UP000034232"/>
    </source>
</evidence>
<comment type="caution">
    <text evidence="14">The sequence shown here is derived from an EMBL/GenBank/DDBJ whole genome shotgun (WGS) entry which is preliminary data.</text>
</comment>
<evidence type="ECO:0000313" key="61">
    <source>
        <dbReference type="Proteomes" id="UP000034253"/>
    </source>
</evidence>
<dbReference type="EMBL" id="JJPE01000166">
    <property type="protein sequence ID" value="KKG39605.1"/>
    <property type="molecule type" value="Genomic_DNA"/>
</dbReference>
<evidence type="ECO:0000313" key="15">
    <source>
        <dbReference type="EMBL" id="KKG72811.1"/>
    </source>
</evidence>
<evidence type="ECO:0000313" key="44">
    <source>
        <dbReference type="Proteomes" id="UP000033814"/>
    </source>
</evidence>
<dbReference type="EMBL" id="JJPN01000063">
    <property type="protein sequence ID" value="KKG72811.1"/>
    <property type="molecule type" value="Genomic_DNA"/>
</dbReference>
<dbReference type="EMBL" id="JJPU01000129">
    <property type="protein sequence ID" value="KKG95723.1"/>
    <property type="molecule type" value="Genomic_DNA"/>
</dbReference>
<evidence type="ECO:0000313" key="73">
    <source>
        <dbReference type="Proteomes" id="UP000034668"/>
    </source>
</evidence>
<evidence type="ECO:0000313" key="3">
    <source>
        <dbReference type="EMBL" id="KKG03344.1"/>
    </source>
</evidence>
<evidence type="ECO:0000313" key="34">
    <source>
        <dbReference type="EMBL" id="KKH71383.1"/>
    </source>
</evidence>
<dbReference type="Proteomes" id="UP000033889">
    <property type="component" value="Unassembled WGS sequence"/>
</dbReference>
<evidence type="ECO:0000313" key="76">
    <source>
        <dbReference type="Proteomes" id="UP000034817"/>
    </source>
</evidence>
<dbReference type="Proteomes" id="UP000034597">
    <property type="component" value="Unassembled WGS sequence"/>
</dbReference>
<evidence type="ECO:0000313" key="56">
    <source>
        <dbReference type="Proteomes" id="UP000034152"/>
    </source>
</evidence>
<evidence type="ECO:0000313" key="78">
    <source>
        <dbReference type="Proteomes" id="UP000034842"/>
    </source>
</evidence>
<dbReference type="AlphaFoldDB" id="A0A0F8GN18"/>
<dbReference type="EMBL" id="JJPW01000129">
    <property type="protein sequence ID" value="KKG96377.1"/>
    <property type="molecule type" value="Genomic_DNA"/>
</dbReference>
<evidence type="ECO:0000313" key="77">
    <source>
        <dbReference type="Proteomes" id="UP000034820"/>
    </source>
</evidence>
<dbReference type="EMBL" id="JJQH01000164">
    <property type="protein sequence ID" value="KKH35960.1"/>
    <property type="molecule type" value="Genomic_DNA"/>
</dbReference>
<dbReference type="Proteomes" id="UP000034758">
    <property type="component" value="Unassembled WGS sequence"/>
</dbReference>
<evidence type="ECO:0000313" key="50">
    <source>
        <dbReference type="Proteomes" id="UP000034021"/>
    </source>
</evidence>
<evidence type="ECO:0000313" key="23">
    <source>
        <dbReference type="EMBL" id="KKG99526.1"/>
    </source>
</evidence>
<dbReference type="EMBL" id="JJPP01000085">
    <property type="protein sequence ID" value="KKG79327.1"/>
    <property type="molecule type" value="Genomic_DNA"/>
</dbReference>
<evidence type="ECO:0000313" key="40">
    <source>
        <dbReference type="EMBL" id="KKH96369.1"/>
    </source>
</evidence>
<evidence type="ECO:0000313" key="81">
    <source>
        <dbReference type="Proteomes" id="UP000034925"/>
    </source>
</evidence>
<keyword evidence="69" id="KW-1185">Reference proteome</keyword>
<evidence type="ECO:0000313" key="67">
    <source>
        <dbReference type="Proteomes" id="UP000034566"/>
    </source>
</evidence>
<dbReference type="Proteomes" id="UP000034151">
    <property type="component" value="Unassembled WGS sequence"/>
</dbReference>
<evidence type="ECO:0000313" key="10">
    <source>
        <dbReference type="EMBL" id="KKG48491.1"/>
    </source>
</evidence>
<evidence type="ECO:0000313" key="14">
    <source>
        <dbReference type="EMBL" id="KKG65801.1"/>
    </source>
</evidence>
<evidence type="ECO:0000313" key="17">
    <source>
        <dbReference type="EMBL" id="KKG79327.1"/>
    </source>
</evidence>
<dbReference type="Proteomes" id="UP000034074">
    <property type="component" value="Unassembled WGS sequence"/>
</dbReference>
<evidence type="ECO:0000313" key="75">
    <source>
        <dbReference type="Proteomes" id="UP000034758"/>
    </source>
</evidence>
<evidence type="ECO:0000313" key="2">
    <source>
        <dbReference type="EMBL" id="KKG02138.1"/>
    </source>
</evidence>
<dbReference type="Proteomes" id="UP000034950">
    <property type="component" value="Unassembled WGS sequence"/>
</dbReference>
<dbReference type="Proteomes" id="UP000034047">
    <property type="component" value="Unassembled WGS sequence"/>
</dbReference>
<dbReference type="Proteomes" id="UP000034657">
    <property type="component" value="Unassembled WGS sequence"/>
</dbReference>
<evidence type="ECO:0000313" key="53">
    <source>
        <dbReference type="Proteomes" id="UP000034074"/>
    </source>
</evidence>
<dbReference type="Proteomes" id="UP000034152">
    <property type="component" value="Unassembled WGS sequence"/>
</dbReference>
<dbReference type="EMBL" id="JJPF01000063">
    <property type="protein sequence ID" value="KKG43554.1"/>
    <property type="molecule type" value="Genomic_DNA"/>
</dbReference>
<dbReference type="Proteomes" id="UP000033885">
    <property type="component" value="Unassembled WGS sequence"/>
</dbReference>
<dbReference type="Proteomes" id="UP000034578">
    <property type="component" value="Unassembled WGS sequence"/>
</dbReference>
<evidence type="ECO:0000313" key="72">
    <source>
        <dbReference type="Proteomes" id="UP000034667"/>
    </source>
</evidence>
<dbReference type="Proteomes" id="UP000034195">
    <property type="component" value="Unassembled WGS sequence"/>
</dbReference>
<evidence type="ECO:0000313" key="83">
    <source>
        <dbReference type="Proteomes" id="UP000034944"/>
    </source>
</evidence>
<evidence type="ECO:0000313" key="11">
    <source>
        <dbReference type="EMBL" id="KKG51465.1"/>
    </source>
</evidence>
<dbReference type="Proteomes" id="UP000034387">
    <property type="component" value="Unassembled WGS sequence"/>
</dbReference>
<evidence type="ECO:0000313" key="8">
    <source>
        <dbReference type="EMBL" id="KKG43554.1"/>
    </source>
</evidence>
<dbReference type="Proteomes" id="UP000033878">
    <property type="component" value="Unassembled WGS sequence"/>
</dbReference>
<dbReference type="Proteomes" id="UP000034547">
    <property type="component" value="Unassembled WGS sequence"/>
</dbReference>
<dbReference type="EMBL" id="JJPS01000205">
    <property type="protein sequence ID" value="KKG85503.1"/>
    <property type="molecule type" value="Genomic_DNA"/>
</dbReference>
<evidence type="ECO:0000313" key="68">
    <source>
        <dbReference type="Proteomes" id="UP000034577"/>
    </source>
</evidence>
<feature type="transmembrane region" description="Helical" evidence="1">
    <location>
        <begin position="27"/>
        <end position="44"/>
    </location>
</feature>
<evidence type="ECO:0000313" key="45">
    <source>
        <dbReference type="Proteomes" id="UP000033835"/>
    </source>
</evidence>
<dbReference type="EMBL" id="JJPX01000168">
    <property type="protein sequence ID" value="KKH05160.1"/>
    <property type="molecule type" value="Genomic_DNA"/>
</dbReference>
<evidence type="ECO:0000313" key="5">
    <source>
        <dbReference type="EMBL" id="KKG07654.1"/>
    </source>
</evidence>
<keyword evidence="1" id="KW-0472">Membrane</keyword>
<dbReference type="EMBL" id="JJQZ01000044">
    <property type="protein sequence ID" value="KKH98095.1"/>
    <property type="molecule type" value="Genomic_DNA"/>
</dbReference>
<dbReference type="Proteomes" id="UP000034142">
    <property type="component" value="Unassembled WGS sequence"/>
</dbReference>
<dbReference type="EMBL" id="JJPH01000087">
    <property type="protein sequence ID" value="KKG51465.1"/>
    <property type="molecule type" value="Genomic_DNA"/>
</dbReference>
<evidence type="ECO:0000313" key="31">
    <source>
        <dbReference type="EMBL" id="KKH55978.1"/>
    </source>
</evidence>
<reference evidence="44 45" key="1">
    <citation type="journal article" date="2015" name="ISME J.">
        <title>Genomic and phenotypic differentiation among Methanosarcina mazei populations from Columbia River sediment.</title>
        <authorList>
            <person name="Youngblut N.D."/>
            <person name="Wirth J.S."/>
            <person name="Henriksen J.R."/>
            <person name="Smith M."/>
            <person name="Simon H."/>
            <person name="Metcalf W.W."/>
            <person name="Whitaker R.J."/>
        </authorList>
    </citation>
    <scope>NUCLEOTIDE SEQUENCE [LARGE SCALE GENOMIC DNA]</scope>
    <source>
        <strain evidence="27 80">1.F.M.0.5</strain>
        <strain evidence="29 75">1.H.A.1A.1</strain>
        <strain evidence="28 50">1.H.A.1A.3</strain>
        <strain evidence="30 46">1.H.A.1A.6</strain>
        <strain evidence="31 59">1.H.A.2.3</strain>
        <strain evidence="32 74">1.H.A.2.7</strain>
        <strain evidence="33">1.H.A.2.8</strain>
        <strain evidence="35 81">1.H.M.1A.1</strain>
        <strain evidence="34 51">1.H.M.1A.2</strain>
        <strain evidence="36 78">1.H.M.1A.3</strain>
        <strain evidence="37 56">1.H.M.2.1</strain>
        <strain evidence="38 44">1.H.M.2.2</strain>
        <strain evidence="39 82">1.H.M.2.3</strain>
        <strain evidence="40 73">1.H.M.2.4</strain>
        <strain evidence="41 79">1.H.T.2.1</strain>
        <strain evidence="42 48">1.H.T.2.3</strain>
        <strain evidence="43 66">1.H.T.2.5</strain>
        <strain evidence="3 54">2.F.A.2.3</strain>
        <strain evidence="2 69">2.F.A.2.4</strain>
        <strain evidence="4 70">2.F.T.0.2</strain>
        <strain evidence="5 52">2.F.T.2.6</strain>
        <strain evidence="6 47">3.F.A.1A.3</strain>
        <strain evidence="9 68">3.F.A.2.12</strain>
        <strain evidence="7 72">3.F.A.2.3</strain>
        <strain evidence="8 55">3.F.A.2.5</strain>
        <strain evidence="10 58">3.F.A.2.6</strain>
        <strain evidence="11 60">3.F.A.2.7</strain>
        <strain evidence="12 57">3.F.T.1A.1</strain>
        <strain evidence="13 62">3.F.T.1A.2</strain>
        <strain evidence="14 67">3.F.T.1A.4</strain>
        <strain evidence="15 53">3.H.A.1A.2</strain>
        <strain evidence="17 76">3.H.A.2.4</strain>
        <strain evidence="16 49">3.H.A.2.5</strain>
        <strain evidence="19 84">3.H.A.2.6</strain>
        <strain evidence="18 64">3.H.A.2.8</strain>
        <strain evidence="20 71">3.H.M.1A.1</strain>
        <strain evidence="21 65">3.H.M.1B.1</strain>
        <strain evidence="23 45">3.H.M.1B.2</strain>
        <strain evidence="22 61">3.H.M.1B.5</strain>
        <strain evidence="24 63">3.H.M.2.7</strain>
        <strain evidence="26 77">3.H.T.1A.1</strain>
        <strain evidence="25 83">3.H.T.1A.2</strain>
    </source>
</reference>
<evidence type="ECO:0000313" key="37">
    <source>
        <dbReference type="EMBL" id="KKH80494.1"/>
    </source>
</evidence>
<dbReference type="EMBL" id="JJPZ01000140">
    <property type="protein sequence ID" value="KKH07587.1"/>
    <property type="molecule type" value="Genomic_DNA"/>
</dbReference>
<evidence type="ECO:0000313" key="21">
    <source>
        <dbReference type="EMBL" id="KKG95723.1"/>
    </source>
</evidence>
<name>A0A0F8GN18_METMZ</name>
<dbReference type="Proteomes" id="UP000034667">
    <property type="component" value="Unassembled WGS sequence"/>
</dbReference>
<evidence type="ECO:0000313" key="32">
    <source>
        <dbReference type="EMBL" id="KKH62493.1"/>
    </source>
</evidence>
<evidence type="ECO:0000313" key="69">
    <source>
        <dbReference type="Proteomes" id="UP000034578"/>
    </source>
</evidence>
<sequence>MIKRNRAGFSVFGHFSARYFSQISNNYYRPIVIGVIFAIAVFIVQPVCTMCGSEESGNFCFCIFIPVYLMLLDN</sequence>
<dbReference type="EMBL" id="JJPD01000011">
    <property type="protein sequence ID" value="KKG45987.1"/>
    <property type="molecule type" value="Genomic_DNA"/>
</dbReference>
<dbReference type="Proteomes" id="UP000034232">
    <property type="component" value="Unassembled WGS sequence"/>
</dbReference>
<dbReference type="EMBL" id="JJRB01000023">
    <property type="protein sequence ID" value="KKI05751.1"/>
    <property type="molecule type" value="Genomic_DNA"/>
</dbReference>
<accession>A0A0F8GN18</accession>
<dbReference type="EMBL" id="JJQV01000102">
    <property type="protein sequence ID" value="KKH82002.1"/>
    <property type="molecule type" value="Genomic_DNA"/>
</dbReference>